<sequence>MLVSDSKYHGVVDRVTNGIAVILVDSLQKQFEMRQQDLPIDAKEGTWLSLTLDNSHAHVLNATVDHTQQKKKQHTIREKLNQVREQSSKNSKRKRKH</sequence>
<organism evidence="2 3">
    <name type="scientific">Shouchella lehensis</name>
    <dbReference type="NCBI Taxonomy" id="300825"/>
    <lineage>
        <taxon>Bacteria</taxon>
        <taxon>Bacillati</taxon>
        <taxon>Bacillota</taxon>
        <taxon>Bacilli</taxon>
        <taxon>Bacillales</taxon>
        <taxon>Bacillaceae</taxon>
        <taxon>Shouchella</taxon>
    </lineage>
</organism>
<evidence type="ECO:0000256" key="1">
    <source>
        <dbReference type="SAM" id="MobiDB-lite"/>
    </source>
</evidence>
<dbReference type="Pfam" id="PF11213">
    <property type="entry name" value="DUF3006"/>
    <property type="match status" value="1"/>
</dbReference>
<dbReference type="InterPro" id="IPR021377">
    <property type="entry name" value="DUF3006"/>
</dbReference>
<feature type="region of interest" description="Disordered" evidence="1">
    <location>
        <begin position="65"/>
        <end position="97"/>
    </location>
</feature>
<dbReference type="Proteomes" id="UP000298210">
    <property type="component" value="Unassembled WGS sequence"/>
</dbReference>
<dbReference type="EMBL" id="SNUX01000002">
    <property type="protein sequence ID" value="TES49813.1"/>
    <property type="molecule type" value="Genomic_DNA"/>
</dbReference>
<accession>A0A4Y7WMN1</accession>
<protein>
    <submittedName>
        <fullName evidence="2">DUF3006 domain-containing protein</fullName>
    </submittedName>
</protein>
<reference evidence="2 3" key="1">
    <citation type="submission" date="2019-03" db="EMBL/GenBank/DDBJ databases">
        <authorList>
            <person name="Liu G."/>
        </authorList>
    </citation>
    <scope>NUCLEOTIDE SEQUENCE [LARGE SCALE GENOMIC DNA]</scope>
    <source>
        <strain evidence="2 3">DSM 19099</strain>
    </source>
</reference>
<name>A0A4Y7WMN1_9BACI</name>
<dbReference type="AlphaFoldDB" id="A0A4Y7WMN1"/>
<evidence type="ECO:0000313" key="3">
    <source>
        <dbReference type="Proteomes" id="UP000298210"/>
    </source>
</evidence>
<proteinExistence type="predicted"/>
<gene>
    <name evidence="2" type="ORF">E2L03_10200</name>
</gene>
<evidence type="ECO:0000313" key="2">
    <source>
        <dbReference type="EMBL" id="TES49813.1"/>
    </source>
</evidence>
<comment type="caution">
    <text evidence="2">The sequence shown here is derived from an EMBL/GenBank/DDBJ whole genome shotgun (WGS) entry which is preliminary data.</text>
</comment>